<gene>
    <name evidence="1" type="ORF">SAMN02745857_02992</name>
</gene>
<keyword evidence="2" id="KW-1185">Reference proteome</keyword>
<evidence type="ECO:0000313" key="2">
    <source>
        <dbReference type="Proteomes" id="UP000192761"/>
    </source>
</evidence>
<dbReference type="InterPro" id="IPR043746">
    <property type="entry name" value="DUF5691"/>
</dbReference>
<proteinExistence type="predicted"/>
<accession>A0A1W1XVB1</accession>
<dbReference type="Proteomes" id="UP000192761">
    <property type="component" value="Unassembled WGS sequence"/>
</dbReference>
<sequence>MEQLTRLALVGTANAPVDAASLPAITALLPEGSREQRLLWAAGADALYRQAGQRAATVMPASPAPAETRRPLPAALRPVVAELLSGRLEELQPWASTHLAECGYVLPPESLLTVLAFNHKAQRAAWLPLLGERGRWLAAQNPDWQWVLQAAPAPADAAELEQQWQEGTPAARKTALTAQRQRDPALARDWLAAALPQEKAEQRQALSEVLADGLSSDDEALLNQLLGDRSQGVRQQAAGLLAQLPASALAARVRERVAACVQWQVPDAPQGTVAKVGAWLSGKRAVPALSINPPNELPKDWERDGILAQPPHGTGARSWWLAQLLGLLPPDAWTAPAGLTPAELLPLLKKQEWDDALLDGVARAAVRFGAADWAAALLAQPALLYRDPALADALWQTLGDEQRGSLISNLLQADNLDALERLLGSRPAPWPATWSPLLLQTLRRLDFLKLPTKRLSPALELLGMAARHAAAGDIPAVVQVIENEIGQLAGHTEWQYQQLRSRAERLVALARTRHTLLQETAQ</sequence>
<protein>
    <submittedName>
        <fullName evidence="1">Uncharacterized protein</fullName>
    </submittedName>
</protein>
<dbReference type="Pfam" id="PF18944">
    <property type="entry name" value="DUF5691"/>
    <property type="match status" value="1"/>
</dbReference>
<evidence type="ECO:0000313" key="1">
    <source>
        <dbReference type="EMBL" id="SMC27846.1"/>
    </source>
</evidence>
<name>A0A1W1XVB1_9NEIS</name>
<organism evidence="1 2">
    <name type="scientific">Andreprevotia lacus DSM 23236</name>
    <dbReference type="NCBI Taxonomy" id="1121001"/>
    <lineage>
        <taxon>Bacteria</taxon>
        <taxon>Pseudomonadati</taxon>
        <taxon>Pseudomonadota</taxon>
        <taxon>Betaproteobacteria</taxon>
        <taxon>Neisseriales</taxon>
        <taxon>Chitinibacteraceae</taxon>
        <taxon>Andreprevotia</taxon>
    </lineage>
</organism>
<dbReference type="AlphaFoldDB" id="A0A1W1XVB1"/>
<dbReference type="RefSeq" id="WP_084091641.1">
    <property type="nucleotide sequence ID" value="NZ_FWXD01000019.1"/>
</dbReference>
<dbReference type="EMBL" id="FWXD01000019">
    <property type="protein sequence ID" value="SMC27846.1"/>
    <property type="molecule type" value="Genomic_DNA"/>
</dbReference>
<reference evidence="1 2" key="1">
    <citation type="submission" date="2017-04" db="EMBL/GenBank/DDBJ databases">
        <authorList>
            <person name="Afonso C.L."/>
            <person name="Miller P.J."/>
            <person name="Scott M.A."/>
            <person name="Spackman E."/>
            <person name="Goraichik I."/>
            <person name="Dimitrov K.M."/>
            <person name="Suarez D.L."/>
            <person name="Swayne D.E."/>
        </authorList>
    </citation>
    <scope>NUCLEOTIDE SEQUENCE [LARGE SCALE GENOMIC DNA]</scope>
    <source>
        <strain evidence="1 2">DSM 23236</strain>
    </source>
</reference>
<dbReference type="STRING" id="1121001.SAMN02745857_02992"/>
<dbReference type="OrthoDB" id="262508at2"/>